<evidence type="ECO:0000313" key="3">
    <source>
        <dbReference type="Proteomes" id="UP000057134"/>
    </source>
</evidence>
<organism evidence="2 3">
    <name type="scientific">Mycolicibacterium fortuitum</name>
    <name type="common">Mycobacterium fortuitum</name>
    <dbReference type="NCBI Taxonomy" id="1766"/>
    <lineage>
        <taxon>Bacteria</taxon>
        <taxon>Bacillati</taxon>
        <taxon>Actinomycetota</taxon>
        <taxon>Actinomycetes</taxon>
        <taxon>Mycobacteriales</taxon>
        <taxon>Mycobacteriaceae</taxon>
        <taxon>Mycolicibacterium</taxon>
    </lineage>
</organism>
<keyword evidence="3" id="KW-1185">Reference proteome</keyword>
<evidence type="ECO:0000256" key="1">
    <source>
        <dbReference type="SAM" id="Phobius"/>
    </source>
</evidence>
<dbReference type="STRING" id="1766.XA26_17460"/>
<reference evidence="2 3" key="1">
    <citation type="journal article" date="2015" name="MBio">
        <title>Enzymatic Degradation of Phenazines Can Generate Energy and Protect Sensitive Organisms from Toxicity.</title>
        <authorList>
            <person name="Costa K.C."/>
            <person name="Bergkessel M."/>
            <person name="Saunders S."/>
            <person name="Korlach J."/>
            <person name="Newman D.K."/>
        </authorList>
    </citation>
    <scope>NUCLEOTIDE SEQUENCE [LARGE SCALE GENOMIC DNA]</scope>
    <source>
        <strain evidence="2 3">CT6</strain>
    </source>
</reference>
<name>A0A0N9XAP5_MYCFO</name>
<dbReference type="KEGG" id="mft:XA26_17460"/>
<keyword evidence="1" id="KW-0472">Membrane</keyword>
<dbReference type="EMBL" id="CP011269">
    <property type="protein sequence ID" value="ALI25593.1"/>
    <property type="molecule type" value="Genomic_DNA"/>
</dbReference>
<keyword evidence="1" id="KW-0812">Transmembrane</keyword>
<sequence length="37" mass="3954">MAGSMIWWTGPAVATGAPLIQLLVTFNATLMEPHGNR</sequence>
<proteinExistence type="predicted"/>
<feature type="transmembrane region" description="Helical" evidence="1">
    <location>
        <begin position="6"/>
        <end position="30"/>
    </location>
</feature>
<protein>
    <submittedName>
        <fullName evidence="2">Uncharacterized protein</fullName>
    </submittedName>
</protein>
<evidence type="ECO:0000313" key="2">
    <source>
        <dbReference type="EMBL" id="ALI25593.1"/>
    </source>
</evidence>
<dbReference type="AlphaFoldDB" id="A0A0N9XAP5"/>
<keyword evidence="1" id="KW-1133">Transmembrane helix</keyword>
<accession>A0A0N9XAP5</accession>
<gene>
    <name evidence="2" type="ORF">XA26_17460</name>
</gene>
<dbReference type="Proteomes" id="UP000057134">
    <property type="component" value="Chromosome"/>
</dbReference>